<dbReference type="EMBL" id="JAYMYS010000005">
    <property type="protein sequence ID" value="KAK7392832.1"/>
    <property type="molecule type" value="Genomic_DNA"/>
</dbReference>
<dbReference type="AlphaFoldDB" id="A0AAN9SGA0"/>
<reference evidence="2 3" key="1">
    <citation type="submission" date="2024-01" db="EMBL/GenBank/DDBJ databases">
        <title>The genomes of 5 underutilized Papilionoideae crops provide insights into root nodulation and disease resistanc.</title>
        <authorList>
            <person name="Jiang F."/>
        </authorList>
    </citation>
    <scope>NUCLEOTIDE SEQUENCE [LARGE SCALE GENOMIC DNA]</scope>
    <source>
        <strain evidence="2">DUOXIRENSHENG_FW03</strain>
        <tissue evidence="2">Leaves</tissue>
    </source>
</reference>
<sequence length="87" mass="10224">MNQMSSSLDSHWSNRRNRPRENKRTPEEQEKKLKKRASRFFEGFKPSFSGEHGFPWHLSSTGTFKEGAYTLVYKVAFTLVEDKLLVK</sequence>
<protein>
    <submittedName>
        <fullName evidence="2">Uncharacterized protein</fullName>
    </submittedName>
</protein>
<comment type="caution">
    <text evidence="2">The sequence shown here is derived from an EMBL/GenBank/DDBJ whole genome shotgun (WGS) entry which is preliminary data.</text>
</comment>
<feature type="compositionally biased region" description="Polar residues" evidence="1">
    <location>
        <begin position="1"/>
        <end position="11"/>
    </location>
</feature>
<dbReference type="Proteomes" id="UP001386955">
    <property type="component" value="Unassembled WGS sequence"/>
</dbReference>
<evidence type="ECO:0000313" key="3">
    <source>
        <dbReference type="Proteomes" id="UP001386955"/>
    </source>
</evidence>
<accession>A0AAN9SGA0</accession>
<gene>
    <name evidence="2" type="ORF">VNO78_21281</name>
</gene>
<evidence type="ECO:0000313" key="2">
    <source>
        <dbReference type="EMBL" id="KAK7392832.1"/>
    </source>
</evidence>
<feature type="compositionally biased region" description="Basic and acidic residues" evidence="1">
    <location>
        <begin position="19"/>
        <end position="31"/>
    </location>
</feature>
<name>A0AAN9SGA0_PSOTE</name>
<proteinExistence type="predicted"/>
<keyword evidence="3" id="KW-1185">Reference proteome</keyword>
<feature type="region of interest" description="Disordered" evidence="1">
    <location>
        <begin position="1"/>
        <end position="34"/>
    </location>
</feature>
<evidence type="ECO:0000256" key="1">
    <source>
        <dbReference type="SAM" id="MobiDB-lite"/>
    </source>
</evidence>
<organism evidence="2 3">
    <name type="scientific">Psophocarpus tetragonolobus</name>
    <name type="common">Winged bean</name>
    <name type="synonym">Dolichos tetragonolobus</name>
    <dbReference type="NCBI Taxonomy" id="3891"/>
    <lineage>
        <taxon>Eukaryota</taxon>
        <taxon>Viridiplantae</taxon>
        <taxon>Streptophyta</taxon>
        <taxon>Embryophyta</taxon>
        <taxon>Tracheophyta</taxon>
        <taxon>Spermatophyta</taxon>
        <taxon>Magnoliopsida</taxon>
        <taxon>eudicotyledons</taxon>
        <taxon>Gunneridae</taxon>
        <taxon>Pentapetalae</taxon>
        <taxon>rosids</taxon>
        <taxon>fabids</taxon>
        <taxon>Fabales</taxon>
        <taxon>Fabaceae</taxon>
        <taxon>Papilionoideae</taxon>
        <taxon>50 kb inversion clade</taxon>
        <taxon>NPAAA clade</taxon>
        <taxon>indigoferoid/millettioid clade</taxon>
        <taxon>Phaseoleae</taxon>
        <taxon>Psophocarpus</taxon>
    </lineage>
</organism>